<comment type="caution">
    <text evidence="3">The sequence shown here is derived from an EMBL/GenBank/DDBJ whole genome shotgun (WGS) entry which is preliminary data.</text>
</comment>
<keyword evidence="1" id="KW-0472">Membrane</keyword>
<feature type="transmembrane region" description="Helical" evidence="1">
    <location>
        <begin position="6"/>
        <end position="30"/>
    </location>
</feature>
<dbReference type="Pfam" id="PF14342">
    <property type="entry name" value="DUF4396"/>
    <property type="match status" value="1"/>
</dbReference>
<evidence type="ECO:0000313" key="4">
    <source>
        <dbReference type="Proteomes" id="UP001139516"/>
    </source>
</evidence>
<dbReference type="AlphaFoldDB" id="A0A9X2BX90"/>
<evidence type="ECO:0000313" key="3">
    <source>
        <dbReference type="EMBL" id="MCK8786941.1"/>
    </source>
</evidence>
<feature type="transmembrane region" description="Helical" evidence="1">
    <location>
        <begin position="172"/>
        <end position="191"/>
    </location>
</feature>
<dbReference type="EMBL" id="JALPRX010000102">
    <property type="protein sequence ID" value="MCK8786941.1"/>
    <property type="molecule type" value="Genomic_DNA"/>
</dbReference>
<name>A0A9X2BX90_9PROT</name>
<feature type="transmembrane region" description="Helical" evidence="1">
    <location>
        <begin position="203"/>
        <end position="225"/>
    </location>
</feature>
<evidence type="ECO:0000256" key="1">
    <source>
        <dbReference type="SAM" id="Phobius"/>
    </source>
</evidence>
<organism evidence="3 4">
    <name type="scientific">Roseomonas acroporae</name>
    <dbReference type="NCBI Taxonomy" id="2937791"/>
    <lineage>
        <taxon>Bacteria</taxon>
        <taxon>Pseudomonadati</taxon>
        <taxon>Pseudomonadota</taxon>
        <taxon>Alphaproteobacteria</taxon>
        <taxon>Acetobacterales</taxon>
        <taxon>Roseomonadaceae</taxon>
        <taxon>Roseomonas</taxon>
    </lineage>
</organism>
<gene>
    <name evidence="3" type="ORF">M0638_21440</name>
</gene>
<proteinExistence type="predicted"/>
<reference evidence="3" key="1">
    <citation type="submission" date="2022-04" db="EMBL/GenBank/DDBJ databases">
        <title>Roseomonas acroporae sp. nov., isolated from coral Acropora digitifera.</title>
        <authorList>
            <person name="Sun H."/>
        </authorList>
    </citation>
    <scope>NUCLEOTIDE SEQUENCE</scope>
    <source>
        <strain evidence="3">NAR14</strain>
    </source>
</reference>
<keyword evidence="1" id="KW-0812">Transmembrane</keyword>
<evidence type="ECO:0000259" key="2">
    <source>
        <dbReference type="Pfam" id="PF14342"/>
    </source>
</evidence>
<sequence>MPADWLQTFAAIHVPLSIAAALWVLADIMLLGRRQPMAVMDAVWPLTMLYWGPLGLLPYLRFGRAAPRGRGPARPAGHHAGRHGPAETPMWQAVFKGAAHCGAGCALGDLIGDWAAFATGFAPFGSELGGRLLLGFVLAYLFGIVFQYFAVAPMRGLGLRDGLLAAIRIDTLSLLAYQVGMFGWMAFRAWLYPDLPPTNWAYWLMMQVAMVLGFGTTFPVNWWLIRRGIKERM</sequence>
<feature type="transmembrane region" description="Helical" evidence="1">
    <location>
        <begin position="132"/>
        <end position="151"/>
    </location>
</feature>
<keyword evidence="1" id="KW-1133">Transmembrane helix</keyword>
<accession>A0A9X2BX90</accession>
<protein>
    <submittedName>
        <fullName evidence="3">DUF4396 domain-containing protein</fullName>
    </submittedName>
</protein>
<feature type="domain" description="DUF4396" evidence="2">
    <location>
        <begin position="91"/>
        <end position="230"/>
    </location>
</feature>
<feature type="transmembrane region" description="Helical" evidence="1">
    <location>
        <begin position="42"/>
        <end position="60"/>
    </location>
</feature>
<dbReference type="Proteomes" id="UP001139516">
    <property type="component" value="Unassembled WGS sequence"/>
</dbReference>
<keyword evidence="4" id="KW-1185">Reference proteome</keyword>
<dbReference type="InterPro" id="IPR025509">
    <property type="entry name" value="DUF4396"/>
</dbReference>
<dbReference type="RefSeq" id="WP_248668995.1">
    <property type="nucleotide sequence ID" value="NZ_JALPRX010000102.1"/>
</dbReference>